<dbReference type="EMBL" id="CAJMWZ010000924">
    <property type="protein sequence ID" value="CAE6428485.1"/>
    <property type="molecule type" value="Genomic_DNA"/>
</dbReference>
<evidence type="ECO:0000259" key="1">
    <source>
        <dbReference type="PROSITE" id="PS51725"/>
    </source>
</evidence>
<organism evidence="2 3">
    <name type="scientific">Rhizoctonia solani</name>
    <dbReference type="NCBI Taxonomy" id="456999"/>
    <lineage>
        <taxon>Eukaryota</taxon>
        <taxon>Fungi</taxon>
        <taxon>Dikarya</taxon>
        <taxon>Basidiomycota</taxon>
        <taxon>Agaricomycotina</taxon>
        <taxon>Agaricomycetes</taxon>
        <taxon>Cantharellales</taxon>
        <taxon>Ceratobasidiaceae</taxon>
        <taxon>Rhizoctonia</taxon>
    </lineage>
</organism>
<dbReference type="InterPro" id="IPR007138">
    <property type="entry name" value="ABM_dom"/>
</dbReference>
<dbReference type="SUPFAM" id="SSF54909">
    <property type="entry name" value="Dimeric alpha+beta barrel"/>
    <property type="match status" value="1"/>
</dbReference>
<dbReference type="Pfam" id="PF03992">
    <property type="entry name" value="ABM"/>
    <property type="match status" value="1"/>
</dbReference>
<dbReference type="Proteomes" id="UP000663850">
    <property type="component" value="Unassembled WGS sequence"/>
</dbReference>
<evidence type="ECO:0000313" key="3">
    <source>
        <dbReference type="Proteomes" id="UP000663850"/>
    </source>
</evidence>
<gene>
    <name evidence="2" type="ORF">RDB_LOCUS17191</name>
</gene>
<accession>A0A8H3AM95</accession>
<dbReference type="PROSITE" id="PS51725">
    <property type="entry name" value="ABM"/>
    <property type="match status" value="1"/>
</dbReference>
<name>A0A8H3AM95_9AGAM</name>
<proteinExistence type="predicted"/>
<sequence>MNSHTSTLSPRSPTSTYWLIKSLAQPSIPGEHLGSTMASTADKFTGRIIITATLTAQEGQGDRVEAQLKVIQEYALSDKDPGCFTFRVCRSDNEFFVFEEYENQAAIQAHLDADVFKAFSAEVAKGTFIVGGPRAIFYEEK</sequence>
<dbReference type="Gene3D" id="3.30.70.100">
    <property type="match status" value="1"/>
</dbReference>
<dbReference type="InterPro" id="IPR011008">
    <property type="entry name" value="Dimeric_a/b-barrel"/>
</dbReference>
<protein>
    <recommendedName>
        <fullName evidence="1">ABM domain-containing protein</fullName>
    </recommendedName>
</protein>
<dbReference type="AlphaFoldDB" id="A0A8H3AM95"/>
<feature type="domain" description="ABM" evidence="1">
    <location>
        <begin position="48"/>
        <end position="137"/>
    </location>
</feature>
<reference evidence="2" key="1">
    <citation type="submission" date="2021-01" db="EMBL/GenBank/DDBJ databases">
        <authorList>
            <person name="Kaushik A."/>
        </authorList>
    </citation>
    <scope>NUCLEOTIDE SEQUENCE</scope>
    <source>
        <strain evidence="2">Type strain: AG8-Rh-89/</strain>
    </source>
</reference>
<comment type="caution">
    <text evidence="2">The sequence shown here is derived from an EMBL/GenBank/DDBJ whole genome shotgun (WGS) entry which is preliminary data.</text>
</comment>
<evidence type="ECO:0000313" key="2">
    <source>
        <dbReference type="EMBL" id="CAE6428485.1"/>
    </source>
</evidence>